<dbReference type="RefSeq" id="WP_170830327.1">
    <property type="nucleotide sequence ID" value="NZ_FNGA01000002.1"/>
</dbReference>
<dbReference type="AlphaFoldDB" id="A0A1G9EWM7"/>
<dbReference type="Proteomes" id="UP000199053">
    <property type="component" value="Unassembled WGS sequence"/>
</dbReference>
<evidence type="ECO:0000313" key="3">
    <source>
        <dbReference type="Proteomes" id="UP000199053"/>
    </source>
</evidence>
<protein>
    <recommendedName>
        <fullName evidence="1">DUF3131 domain-containing protein</fullName>
    </recommendedName>
</protein>
<dbReference type="STRING" id="246191.SAMN05660337_1294"/>
<dbReference type="EMBL" id="FNGA01000002">
    <property type="protein sequence ID" value="SDK80519.1"/>
    <property type="molecule type" value="Genomic_DNA"/>
</dbReference>
<keyword evidence="3" id="KW-1185">Reference proteome</keyword>
<evidence type="ECO:0000259" key="1">
    <source>
        <dbReference type="Pfam" id="PF11329"/>
    </source>
</evidence>
<dbReference type="PROSITE" id="PS51257">
    <property type="entry name" value="PROKAR_LIPOPROTEIN"/>
    <property type="match status" value="1"/>
</dbReference>
<dbReference type="Pfam" id="PF11329">
    <property type="entry name" value="DUF3131"/>
    <property type="match status" value="1"/>
</dbReference>
<reference evidence="3" key="1">
    <citation type="submission" date="2016-10" db="EMBL/GenBank/DDBJ databases">
        <authorList>
            <person name="Varghese N."/>
            <person name="Submissions S."/>
        </authorList>
    </citation>
    <scope>NUCLEOTIDE SEQUENCE [LARGE SCALE GENOMIC DNA]</scope>
    <source>
        <strain evidence="3">DSM 16995</strain>
    </source>
</reference>
<evidence type="ECO:0000313" key="2">
    <source>
        <dbReference type="EMBL" id="SDK80519.1"/>
    </source>
</evidence>
<dbReference type="Gene3D" id="1.50.10.140">
    <property type="match status" value="1"/>
</dbReference>
<sequence length="470" mass="53282">MIRRKAAIFLITLFLLPMVAGCGAIYETVKCGFSSPYDENEIVLTQCNILSDRGQLFAEVAWTYFEKNYNSGTGLVNAAENYPYTSVGEIAAYLSALMAAHHMNILDERSFCQRVGKLIEWLNAMELYAGQLPNLIYNTNTGRMVGFDMKPGSAGFSAMDIGRLLTWLKVLKSNYPLFAEGVDRAVLRWNFCLAISSDDTLRSGRTVNGKTEFIYEGRLGWEAYAARGYELWGLNIRSSVPSPLRYIEIYGYKIPYDPRDSISTGVPVYLTSTPFLLEGMEFGFSDTGIPESHPSGDDALERSKMAQNVYNIQEERYRREGIMTARSENGVDKPPYAIIGTITAEGKLWPTISRSGEIHYDLAVFSTRAIFGMWSLWDTDYTRFIMAAAACCFFEEGRGWLEGRYEKNWRINRVIVLETNAMVLESLLHRLTGPLVKVAKEPSFIDFYIRKELPMSDYPRCLPGREREDL</sequence>
<accession>A0A1G9EWM7</accession>
<gene>
    <name evidence="2" type="ORF">SAMN05660337_1294</name>
</gene>
<name>A0A1G9EWM7_9BACT</name>
<proteinExistence type="predicted"/>
<dbReference type="InterPro" id="IPR021478">
    <property type="entry name" value="DUF3131"/>
</dbReference>
<feature type="domain" description="DUF3131" evidence="1">
    <location>
        <begin position="58"/>
        <end position="433"/>
    </location>
</feature>
<organism evidence="2 3">
    <name type="scientific">Maridesulfovibrio ferrireducens</name>
    <dbReference type="NCBI Taxonomy" id="246191"/>
    <lineage>
        <taxon>Bacteria</taxon>
        <taxon>Pseudomonadati</taxon>
        <taxon>Thermodesulfobacteriota</taxon>
        <taxon>Desulfovibrionia</taxon>
        <taxon>Desulfovibrionales</taxon>
        <taxon>Desulfovibrionaceae</taxon>
        <taxon>Maridesulfovibrio</taxon>
    </lineage>
</organism>